<reference evidence="3" key="2">
    <citation type="submission" date="2023-06" db="EMBL/GenBank/DDBJ databases">
        <authorList>
            <person name="Ma L."/>
            <person name="Liu K.-W."/>
            <person name="Li Z."/>
            <person name="Hsiao Y.-Y."/>
            <person name="Qi Y."/>
            <person name="Fu T."/>
            <person name="Tang G."/>
            <person name="Zhang D."/>
            <person name="Sun W.-H."/>
            <person name="Liu D.-K."/>
            <person name="Li Y."/>
            <person name="Chen G.-Z."/>
            <person name="Liu X.-D."/>
            <person name="Liao X.-Y."/>
            <person name="Jiang Y.-T."/>
            <person name="Yu X."/>
            <person name="Hao Y."/>
            <person name="Huang J."/>
            <person name="Zhao X.-W."/>
            <person name="Ke S."/>
            <person name="Chen Y.-Y."/>
            <person name="Wu W.-L."/>
            <person name="Hsu J.-L."/>
            <person name="Lin Y.-F."/>
            <person name="Huang M.-D."/>
            <person name="Li C.-Y."/>
            <person name="Huang L."/>
            <person name="Wang Z.-W."/>
            <person name="Zhao X."/>
            <person name="Zhong W.-Y."/>
            <person name="Peng D.-H."/>
            <person name="Ahmad S."/>
            <person name="Lan S."/>
            <person name="Zhang J.-S."/>
            <person name="Tsai W.-C."/>
            <person name="Van De Peer Y."/>
            <person name="Liu Z.-J."/>
        </authorList>
    </citation>
    <scope>NUCLEOTIDE SEQUENCE</scope>
    <source>
        <strain evidence="3">SCP</strain>
        <tissue evidence="3">Leaves</tissue>
    </source>
</reference>
<gene>
    <name evidence="3" type="ORF">QJS04_geneDACA005096</name>
</gene>
<proteinExistence type="predicted"/>
<feature type="compositionally biased region" description="Acidic residues" evidence="1">
    <location>
        <begin position="33"/>
        <end position="47"/>
    </location>
</feature>
<evidence type="ECO:0000256" key="1">
    <source>
        <dbReference type="SAM" id="MobiDB-lite"/>
    </source>
</evidence>
<dbReference type="Proteomes" id="UP001179952">
    <property type="component" value="Unassembled WGS sequence"/>
</dbReference>
<dbReference type="AlphaFoldDB" id="A0AAV9AVT9"/>
<name>A0AAV9AVT9_ACOGR</name>
<organism evidence="3 4">
    <name type="scientific">Acorus gramineus</name>
    <name type="common">Dwarf sweet flag</name>
    <dbReference type="NCBI Taxonomy" id="55184"/>
    <lineage>
        <taxon>Eukaryota</taxon>
        <taxon>Viridiplantae</taxon>
        <taxon>Streptophyta</taxon>
        <taxon>Embryophyta</taxon>
        <taxon>Tracheophyta</taxon>
        <taxon>Spermatophyta</taxon>
        <taxon>Magnoliopsida</taxon>
        <taxon>Liliopsida</taxon>
        <taxon>Acoraceae</taxon>
        <taxon>Acorus</taxon>
    </lineage>
</organism>
<evidence type="ECO:0000313" key="4">
    <source>
        <dbReference type="Proteomes" id="UP001179952"/>
    </source>
</evidence>
<keyword evidence="2" id="KW-0732">Signal</keyword>
<feature type="signal peptide" evidence="2">
    <location>
        <begin position="1"/>
        <end position="21"/>
    </location>
</feature>
<comment type="caution">
    <text evidence="3">The sequence shown here is derived from an EMBL/GenBank/DDBJ whole genome shotgun (WGS) entry which is preliminary data.</text>
</comment>
<sequence length="103" mass="10898">MSPLKIMALAVFLCTSVLIQGFSASAIANPADSAEEMQEDEAEEVESSLERQIGQKGRRPGPEMAGDEEVGTVDDGVAFEPNVGGVRITVEASQLQSLQTLAF</sequence>
<keyword evidence="4" id="KW-1185">Reference proteome</keyword>
<protein>
    <submittedName>
        <fullName evidence="3">Uncharacterized protein</fullName>
    </submittedName>
</protein>
<evidence type="ECO:0000256" key="2">
    <source>
        <dbReference type="SAM" id="SignalP"/>
    </source>
</evidence>
<feature type="region of interest" description="Disordered" evidence="1">
    <location>
        <begin position="29"/>
        <end position="73"/>
    </location>
</feature>
<dbReference type="EMBL" id="JAUJYN010000006">
    <property type="protein sequence ID" value="KAK1268469.1"/>
    <property type="molecule type" value="Genomic_DNA"/>
</dbReference>
<evidence type="ECO:0000313" key="3">
    <source>
        <dbReference type="EMBL" id="KAK1268469.1"/>
    </source>
</evidence>
<accession>A0AAV9AVT9</accession>
<feature type="chain" id="PRO_5043866230" evidence="2">
    <location>
        <begin position="22"/>
        <end position="103"/>
    </location>
</feature>
<reference evidence="3" key="1">
    <citation type="journal article" date="2023" name="Nat. Commun.">
        <title>Diploid and tetraploid genomes of Acorus and the evolution of monocots.</title>
        <authorList>
            <person name="Ma L."/>
            <person name="Liu K.W."/>
            <person name="Li Z."/>
            <person name="Hsiao Y.Y."/>
            <person name="Qi Y."/>
            <person name="Fu T."/>
            <person name="Tang G.D."/>
            <person name="Zhang D."/>
            <person name="Sun W.H."/>
            <person name="Liu D.K."/>
            <person name="Li Y."/>
            <person name="Chen G.Z."/>
            <person name="Liu X.D."/>
            <person name="Liao X.Y."/>
            <person name="Jiang Y.T."/>
            <person name="Yu X."/>
            <person name="Hao Y."/>
            <person name="Huang J."/>
            <person name="Zhao X.W."/>
            <person name="Ke S."/>
            <person name="Chen Y.Y."/>
            <person name="Wu W.L."/>
            <person name="Hsu J.L."/>
            <person name="Lin Y.F."/>
            <person name="Huang M.D."/>
            <person name="Li C.Y."/>
            <person name="Huang L."/>
            <person name="Wang Z.W."/>
            <person name="Zhao X."/>
            <person name="Zhong W.Y."/>
            <person name="Peng D.H."/>
            <person name="Ahmad S."/>
            <person name="Lan S."/>
            <person name="Zhang J.S."/>
            <person name="Tsai W.C."/>
            <person name="Van de Peer Y."/>
            <person name="Liu Z.J."/>
        </authorList>
    </citation>
    <scope>NUCLEOTIDE SEQUENCE</scope>
    <source>
        <strain evidence="3">SCP</strain>
    </source>
</reference>